<dbReference type="RefSeq" id="WP_156436237.1">
    <property type="nucleotide sequence ID" value="NZ_JACMYN010000032.1"/>
</dbReference>
<dbReference type="AlphaFoldDB" id="A0A1G6TGS9"/>
<evidence type="ECO:0000313" key="2">
    <source>
        <dbReference type="Proteomes" id="UP000199245"/>
    </source>
</evidence>
<organism evidence="1 2">
    <name type="scientific">Bradyrhizobium brasilense</name>
    <dbReference type="NCBI Taxonomy" id="1419277"/>
    <lineage>
        <taxon>Bacteria</taxon>
        <taxon>Pseudomonadati</taxon>
        <taxon>Pseudomonadota</taxon>
        <taxon>Alphaproteobacteria</taxon>
        <taxon>Hyphomicrobiales</taxon>
        <taxon>Nitrobacteraceae</taxon>
        <taxon>Bradyrhizobium</taxon>
    </lineage>
</organism>
<dbReference type="Proteomes" id="UP000199245">
    <property type="component" value="Unassembled WGS sequence"/>
</dbReference>
<accession>A0A1G6TGS9</accession>
<proteinExistence type="predicted"/>
<gene>
    <name evidence="1" type="ORF">SAMN05216337_1009147</name>
</gene>
<reference evidence="1 2" key="1">
    <citation type="submission" date="2016-10" db="EMBL/GenBank/DDBJ databases">
        <authorList>
            <person name="de Groot N.N."/>
        </authorList>
    </citation>
    <scope>NUCLEOTIDE SEQUENCE [LARGE SCALE GENOMIC DNA]</scope>
    <source>
        <strain evidence="1 2">R5</strain>
    </source>
</reference>
<protein>
    <submittedName>
        <fullName evidence="1">Uncharacterized protein</fullName>
    </submittedName>
</protein>
<sequence>MKRKRGTPRLYLAASGVEDMPVANTEERLLALLATLEECQAFLTDRANTETARLLSLAILELRMELHKVTDSELKALCDMIASDEPVLEQSTARQLPPYLRLIK</sequence>
<name>A0A1G6TGS9_9BRAD</name>
<dbReference type="EMBL" id="FMZW01000009">
    <property type="protein sequence ID" value="SDD28298.1"/>
    <property type="molecule type" value="Genomic_DNA"/>
</dbReference>
<evidence type="ECO:0000313" key="1">
    <source>
        <dbReference type="EMBL" id="SDD28298.1"/>
    </source>
</evidence>